<keyword evidence="3" id="KW-1185">Reference proteome</keyword>
<organism evidence="2 3">
    <name type="scientific">Ancylostoma ceylanicum</name>
    <dbReference type="NCBI Taxonomy" id="53326"/>
    <lineage>
        <taxon>Eukaryota</taxon>
        <taxon>Metazoa</taxon>
        <taxon>Ecdysozoa</taxon>
        <taxon>Nematoda</taxon>
        <taxon>Chromadorea</taxon>
        <taxon>Rhabditida</taxon>
        <taxon>Rhabditina</taxon>
        <taxon>Rhabditomorpha</taxon>
        <taxon>Strongyloidea</taxon>
        <taxon>Ancylostomatidae</taxon>
        <taxon>Ancylostomatinae</taxon>
        <taxon>Ancylostoma</taxon>
    </lineage>
</organism>
<evidence type="ECO:0000313" key="3">
    <source>
        <dbReference type="Proteomes" id="UP000024635"/>
    </source>
</evidence>
<feature type="chain" id="PRO_5001487387" description="7TM GPCR serpentine receptor class x (Srx) domain-containing protein" evidence="1">
    <location>
        <begin position="40"/>
        <end position="123"/>
    </location>
</feature>
<evidence type="ECO:0000256" key="1">
    <source>
        <dbReference type="SAM" id="SignalP"/>
    </source>
</evidence>
<evidence type="ECO:0000313" key="2">
    <source>
        <dbReference type="EMBL" id="EYC00124.1"/>
    </source>
</evidence>
<evidence type="ECO:0008006" key="4">
    <source>
        <dbReference type="Google" id="ProtNLM"/>
    </source>
</evidence>
<gene>
    <name evidence="2" type="primary">Acey_s0118.g784</name>
    <name evidence="2" type="ORF">Y032_0118g784</name>
</gene>
<dbReference type="EMBL" id="JARK01001454">
    <property type="protein sequence ID" value="EYC00124.1"/>
    <property type="molecule type" value="Genomic_DNA"/>
</dbReference>
<accession>A0A016TB08</accession>
<name>A0A016TB08_9BILA</name>
<keyword evidence="1" id="KW-0732">Signal</keyword>
<proteinExistence type="predicted"/>
<comment type="caution">
    <text evidence="2">The sequence shown here is derived from an EMBL/GenBank/DDBJ whole genome shotgun (WGS) entry which is preliminary data.</text>
</comment>
<dbReference type="AlphaFoldDB" id="A0A016TB08"/>
<dbReference type="Proteomes" id="UP000024635">
    <property type="component" value="Unassembled WGS sequence"/>
</dbReference>
<protein>
    <recommendedName>
        <fullName evidence="4">7TM GPCR serpentine receptor class x (Srx) domain-containing protein</fullName>
    </recommendedName>
</protein>
<feature type="signal peptide" evidence="1">
    <location>
        <begin position="1"/>
        <end position="39"/>
    </location>
</feature>
<reference evidence="3" key="1">
    <citation type="journal article" date="2015" name="Nat. Genet.">
        <title>The genome and transcriptome of the zoonotic hookworm Ancylostoma ceylanicum identify infection-specific gene families.</title>
        <authorList>
            <person name="Schwarz E.M."/>
            <person name="Hu Y."/>
            <person name="Antoshechkin I."/>
            <person name="Miller M.M."/>
            <person name="Sternberg P.W."/>
            <person name="Aroian R.V."/>
        </authorList>
    </citation>
    <scope>NUCLEOTIDE SEQUENCE</scope>
    <source>
        <strain evidence="3">HY135</strain>
    </source>
</reference>
<sequence>MTSPVLPHHDPHPQDCAPIDFMALMLVAWLCPFFPSGSADLIGDCSVLGTIFDSRFLIGFYVSRVQSTRCSALPLSALLLITYTLHTIQLFSSYINTLLGVDTQTHTRTNYRLHSSTQKIQYP</sequence>